<protein>
    <submittedName>
        <fullName evidence="12">Type I glutamate--ammonia ligase</fullName>
        <ecNumber evidence="12">6.3.1.2</ecNumber>
    </submittedName>
</protein>
<comment type="similarity">
    <text evidence="1 8 9">Belongs to the glutamine synthetase family.</text>
</comment>
<feature type="binding site" evidence="5">
    <location>
        <position position="353"/>
    </location>
    <ligand>
        <name>L-glutamate</name>
        <dbReference type="ChEBI" id="CHEBI:29985"/>
    </ligand>
</feature>
<dbReference type="Gene3D" id="3.10.20.70">
    <property type="entry name" value="Glutamine synthetase, N-terminal domain"/>
    <property type="match status" value="1"/>
</dbReference>
<keyword evidence="4 6" id="KW-0067">ATP-binding</keyword>
<dbReference type="PANTHER" id="PTHR43407:SF1">
    <property type="entry name" value="LENGSIN"/>
    <property type="match status" value="1"/>
</dbReference>
<dbReference type="GO" id="GO:0004356">
    <property type="term" value="F:glutamine synthetase activity"/>
    <property type="evidence" value="ECO:0007669"/>
    <property type="project" value="UniProtKB-EC"/>
</dbReference>
<dbReference type="GO" id="GO:0005524">
    <property type="term" value="F:ATP binding"/>
    <property type="evidence" value="ECO:0007669"/>
    <property type="project" value="UniProtKB-KW"/>
</dbReference>
<evidence type="ECO:0000256" key="2">
    <source>
        <dbReference type="ARBA" id="ARBA00022598"/>
    </source>
</evidence>
<keyword evidence="2 12" id="KW-0436">Ligase</keyword>
<comment type="cofactor">
    <cofactor evidence="7">
        <name>Mg(2+)</name>
        <dbReference type="ChEBI" id="CHEBI:18420"/>
    </cofactor>
    <text evidence="7">Binds 2 Mg(2+) ions per subunit.</text>
</comment>
<dbReference type="PROSITE" id="PS51986">
    <property type="entry name" value="GS_BETA_GRASP"/>
    <property type="match status" value="1"/>
</dbReference>
<dbReference type="PROSITE" id="PS51987">
    <property type="entry name" value="GS_CATALYTIC"/>
    <property type="match status" value="1"/>
</dbReference>
<feature type="binding site" evidence="5">
    <location>
        <position position="314"/>
    </location>
    <ligand>
        <name>L-glutamate</name>
        <dbReference type="ChEBI" id="CHEBI:29985"/>
    </ligand>
</feature>
<dbReference type="InterPro" id="IPR036651">
    <property type="entry name" value="Gln_synt_N_sf"/>
</dbReference>
<organism evidence="12">
    <name type="scientific">candidate division WOR-3 bacterium</name>
    <dbReference type="NCBI Taxonomy" id="2052148"/>
    <lineage>
        <taxon>Bacteria</taxon>
        <taxon>Bacteria division WOR-3</taxon>
    </lineage>
</organism>
<dbReference type="GO" id="GO:0006542">
    <property type="term" value="P:glutamine biosynthetic process"/>
    <property type="evidence" value="ECO:0007669"/>
    <property type="project" value="InterPro"/>
</dbReference>
<feature type="binding site" evidence="7">
    <location>
        <position position="126"/>
    </location>
    <ligand>
        <name>Mg(2+)</name>
        <dbReference type="ChEBI" id="CHEBI:18420"/>
        <label>1</label>
    </ligand>
</feature>
<dbReference type="PANTHER" id="PTHR43407">
    <property type="entry name" value="GLUTAMINE SYNTHETASE"/>
    <property type="match status" value="1"/>
</dbReference>
<dbReference type="GO" id="GO:0016020">
    <property type="term" value="C:membrane"/>
    <property type="evidence" value="ECO:0007669"/>
    <property type="project" value="TreeGrafter"/>
</dbReference>
<dbReference type="InterPro" id="IPR004809">
    <property type="entry name" value="Gln_synth_I"/>
</dbReference>
<dbReference type="GO" id="GO:0019740">
    <property type="term" value="P:nitrogen utilization"/>
    <property type="evidence" value="ECO:0007669"/>
    <property type="project" value="TreeGrafter"/>
</dbReference>
<evidence type="ECO:0000313" key="12">
    <source>
        <dbReference type="EMBL" id="HFK24107.1"/>
    </source>
</evidence>
<dbReference type="SUPFAM" id="SSF55931">
    <property type="entry name" value="Glutamine synthetase/guanido kinase"/>
    <property type="match status" value="1"/>
</dbReference>
<keyword evidence="7" id="KW-0460">Magnesium</keyword>
<dbReference type="AlphaFoldDB" id="A0A7C3J6X0"/>
<sequence>MKVDIKDRDFKWIDLKFSDLVGNFHHLTLPAKNYEEIKKNGVGFDSSSCPGFKSVEGGDMVLIIDEDSAFIDPFFEEPTISYFCYIKEADTKGEYLRDPRTVSFKAQEYMRKEGIADNVLFGPEFEFYIFDRVIVNNSENISEYKIESYEGKFGFDDTYINESGEFLMKKSGYHSIPPKDKFTDIRGKISNVIIDYGIDLIYHHHEVGSAQNEIEIKRYPLLKTGDNIQIIKYFIKNVCYKNDLSATFMPKPLYNMPGNGMHFHQHLFKNGKNLFFGNGYGGLSQIGEYYVAGLLKHGKSLLAFTNPSTNSYKRLVKGFEAPVKLFYSLANRSAAIRIPKYAISENEKRIEFRPPDGTCNPYLATAAMLMAGLDGIKNKISLKDNNFGPFDQDLEKMDKNVVEKIDSCPTNLLEALEELKKDHDYLLQGGVFSEDLIKGYIEYKEKEALEMAKRPHPYEFELYF</sequence>
<dbReference type="InterPro" id="IPR008146">
    <property type="entry name" value="Gln_synth_cat_dom"/>
</dbReference>
<evidence type="ECO:0000256" key="8">
    <source>
        <dbReference type="PROSITE-ProRule" id="PRU01330"/>
    </source>
</evidence>
<keyword evidence="3 6" id="KW-0547">Nucleotide-binding</keyword>
<feature type="binding site" evidence="5">
    <location>
        <position position="332"/>
    </location>
    <ligand>
        <name>L-glutamate</name>
        <dbReference type="ChEBI" id="CHEBI:29985"/>
    </ligand>
</feature>
<dbReference type="SMART" id="SM01230">
    <property type="entry name" value="Gln-synt_C"/>
    <property type="match status" value="1"/>
</dbReference>
<dbReference type="EC" id="6.3.1.2" evidence="12"/>
<dbReference type="EMBL" id="DSTT01000005">
    <property type="protein sequence ID" value="HFK24107.1"/>
    <property type="molecule type" value="Genomic_DNA"/>
</dbReference>
<feature type="binding site" evidence="5">
    <location>
        <position position="320"/>
    </location>
    <ligand>
        <name>L-glutamate</name>
        <dbReference type="ChEBI" id="CHEBI:29985"/>
    </ligand>
</feature>
<proteinExistence type="inferred from homology"/>
<comment type="caution">
    <text evidence="12">The sequence shown here is derived from an EMBL/GenBank/DDBJ whole genome shotgun (WGS) entry which is preliminary data.</text>
</comment>
<feature type="binding site" evidence="7">
    <location>
        <position position="213"/>
    </location>
    <ligand>
        <name>Mg(2+)</name>
        <dbReference type="ChEBI" id="CHEBI:18420"/>
        <label>1</label>
    </ligand>
</feature>
<evidence type="ECO:0000256" key="7">
    <source>
        <dbReference type="PIRSR" id="PIRSR604809-3"/>
    </source>
</evidence>
<dbReference type="Pfam" id="PF00120">
    <property type="entry name" value="Gln-synt_C"/>
    <property type="match status" value="1"/>
</dbReference>
<evidence type="ECO:0000259" key="11">
    <source>
        <dbReference type="PROSITE" id="PS51987"/>
    </source>
</evidence>
<evidence type="ECO:0000256" key="1">
    <source>
        <dbReference type="ARBA" id="ARBA00009897"/>
    </source>
</evidence>
<feature type="binding site" evidence="7">
    <location>
        <position position="262"/>
    </location>
    <ligand>
        <name>Mg(2+)</name>
        <dbReference type="ChEBI" id="CHEBI:18420"/>
        <label>1</label>
    </ligand>
</feature>
<dbReference type="GO" id="GO:0046872">
    <property type="term" value="F:metal ion binding"/>
    <property type="evidence" value="ECO:0007669"/>
    <property type="project" value="UniProtKB-KW"/>
</dbReference>
<evidence type="ECO:0000256" key="3">
    <source>
        <dbReference type="ARBA" id="ARBA00022741"/>
    </source>
</evidence>
<keyword evidence="7" id="KW-0479">Metal-binding</keyword>
<feature type="domain" description="GS catalytic" evidence="11">
    <location>
        <begin position="99"/>
        <end position="464"/>
    </location>
</feature>
<dbReference type="GO" id="GO:0005737">
    <property type="term" value="C:cytoplasm"/>
    <property type="evidence" value="ECO:0007669"/>
    <property type="project" value="TreeGrafter"/>
</dbReference>
<dbReference type="InterPro" id="IPR008147">
    <property type="entry name" value="Gln_synt_N"/>
</dbReference>
<feature type="binding site" evidence="7">
    <location>
        <position position="351"/>
    </location>
    <ligand>
        <name>Mg(2+)</name>
        <dbReference type="ChEBI" id="CHEBI:18420"/>
        <label>1</label>
    </ligand>
</feature>
<dbReference type="Gene3D" id="3.30.590.10">
    <property type="entry name" value="Glutamine synthetase/guanido kinase, catalytic domain"/>
    <property type="match status" value="1"/>
</dbReference>
<dbReference type="Pfam" id="PF03951">
    <property type="entry name" value="Gln-synt_N"/>
    <property type="match status" value="1"/>
</dbReference>
<feature type="domain" description="GS beta-grasp" evidence="10">
    <location>
        <begin position="8"/>
        <end position="91"/>
    </location>
</feature>
<feature type="binding site" evidence="7">
    <location>
        <position position="206"/>
    </location>
    <ligand>
        <name>Mg(2+)</name>
        <dbReference type="ChEBI" id="CHEBI:18420"/>
        <label>1</label>
    </ligand>
</feature>
<feature type="binding site" evidence="6">
    <location>
        <position position="332"/>
    </location>
    <ligand>
        <name>ATP</name>
        <dbReference type="ChEBI" id="CHEBI:30616"/>
    </ligand>
</feature>
<reference evidence="12" key="1">
    <citation type="journal article" date="2020" name="mSystems">
        <title>Genome- and Community-Level Interaction Insights into Carbon Utilization and Element Cycling Functions of Hydrothermarchaeota in Hydrothermal Sediment.</title>
        <authorList>
            <person name="Zhou Z."/>
            <person name="Liu Y."/>
            <person name="Xu W."/>
            <person name="Pan J."/>
            <person name="Luo Z.H."/>
            <person name="Li M."/>
        </authorList>
    </citation>
    <scope>NUCLEOTIDE SEQUENCE [LARGE SCALE GENOMIC DNA]</scope>
    <source>
        <strain evidence="12">SpSt-464</strain>
    </source>
</reference>
<dbReference type="InterPro" id="IPR014746">
    <property type="entry name" value="Gln_synth/guanido_kin_cat_dom"/>
</dbReference>
<dbReference type="NCBIfam" id="TIGR00653">
    <property type="entry name" value="GlnA"/>
    <property type="match status" value="1"/>
</dbReference>
<feature type="binding site" evidence="7">
    <location>
        <position position="124"/>
    </location>
    <ligand>
        <name>Mg(2+)</name>
        <dbReference type="ChEBI" id="CHEBI:18420"/>
        <label>1</label>
    </ligand>
</feature>
<evidence type="ECO:0000259" key="10">
    <source>
        <dbReference type="PROSITE" id="PS51986"/>
    </source>
</evidence>
<gene>
    <name evidence="12" type="primary">glnA</name>
    <name evidence="12" type="ORF">ENS15_05595</name>
</gene>
<evidence type="ECO:0000256" key="5">
    <source>
        <dbReference type="PIRSR" id="PIRSR604809-1"/>
    </source>
</evidence>
<evidence type="ECO:0000256" key="6">
    <source>
        <dbReference type="PIRSR" id="PIRSR604809-2"/>
    </source>
</evidence>
<dbReference type="SUPFAM" id="SSF54368">
    <property type="entry name" value="Glutamine synthetase, N-terminal domain"/>
    <property type="match status" value="1"/>
</dbReference>
<evidence type="ECO:0000256" key="9">
    <source>
        <dbReference type="RuleBase" id="RU000384"/>
    </source>
</evidence>
<name>A0A7C3J6X0_UNCW3</name>
<accession>A0A7C3J6X0</accession>
<evidence type="ECO:0000256" key="4">
    <source>
        <dbReference type="ARBA" id="ARBA00022840"/>
    </source>
</evidence>